<protein>
    <submittedName>
        <fullName evidence="4">T9SS type A sorting domain-containing protein</fullName>
    </submittedName>
</protein>
<evidence type="ECO:0000259" key="2">
    <source>
        <dbReference type="Pfam" id="PF19081"/>
    </source>
</evidence>
<gene>
    <name evidence="4" type="ORF">ACFPIB_01160</name>
</gene>
<dbReference type="InterPro" id="IPR026444">
    <property type="entry name" value="Secre_tail"/>
</dbReference>
<evidence type="ECO:0000313" key="4">
    <source>
        <dbReference type="EMBL" id="MFC5269197.1"/>
    </source>
</evidence>
<organism evidence="4 5">
    <name type="scientific">Adhaeribacter terreus</name>
    <dbReference type="NCBI Taxonomy" id="529703"/>
    <lineage>
        <taxon>Bacteria</taxon>
        <taxon>Pseudomonadati</taxon>
        <taxon>Bacteroidota</taxon>
        <taxon>Cytophagia</taxon>
        <taxon>Cytophagales</taxon>
        <taxon>Hymenobacteraceae</taxon>
        <taxon>Adhaeribacter</taxon>
    </lineage>
</organism>
<proteinExistence type="predicted"/>
<feature type="domain" description="T9SS-like galactose binding" evidence="3">
    <location>
        <begin position="1429"/>
        <end position="1550"/>
    </location>
</feature>
<dbReference type="EMBL" id="JBHSKT010000001">
    <property type="protein sequence ID" value="MFC5269197.1"/>
    <property type="molecule type" value="Genomic_DNA"/>
</dbReference>
<dbReference type="Pfam" id="PF23759">
    <property type="entry name" value="GBD_T9SS_assoc"/>
    <property type="match status" value="7"/>
</dbReference>
<dbReference type="InterPro" id="IPR044023">
    <property type="entry name" value="Ig_7"/>
</dbReference>
<feature type="domain" description="Secretion system C-terminal sorting" evidence="1">
    <location>
        <begin position="2051"/>
        <end position="2128"/>
    </location>
</feature>
<dbReference type="Gene3D" id="2.60.120.380">
    <property type="match status" value="4"/>
</dbReference>
<feature type="domain" description="T9SS-like galactose binding" evidence="3">
    <location>
        <begin position="166"/>
        <end position="290"/>
    </location>
</feature>
<comment type="caution">
    <text evidence="4">The sequence shown here is derived from an EMBL/GenBank/DDBJ whole genome shotgun (WGS) entry which is preliminary data.</text>
</comment>
<dbReference type="Pfam" id="PF19081">
    <property type="entry name" value="Ig_7"/>
    <property type="match status" value="1"/>
</dbReference>
<dbReference type="Pfam" id="PF18962">
    <property type="entry name" value="Por_Secre_tail"/>
    <property type="match status" value="1"/>
</dbReference>
<name>A0ABW0E5P9_9BACT</name>
<reference evidence="5" key="1">
    <citation type="journal article" date="2019" name="Int. J. Syst. Evol. Microbiol.">
        <title>The Global Catalogue of Microorganisms (GCM) 10K type strain sequencing project: providing services to taxonomists for standard genome sequencing and annotation.</title>
        <authorList>
            <consortium name="The Broad Institute Genomics Platform"/>
            <consortium name="The Broad Institute Genome Sequencing Center for Infectious Disease"/>
            <person name="Wu L."/>
            <person name="Ma J."/>
        </authorList>
    </citation>
    <scope>NUCLEOTIDE SEQUENCE [LARGE SCALE GENOMIC DNA]</scope>
    <source>
        <strain evidence="5">KACC 12602</strain>
    </source>
</reference>
<keyword evidence="5" id="KW-1185">Reference proteome</keyword>
<dbReference type="Proteomes" id="UP001596161">
    <property type="component" value="Unassembled WGS sequence"/>
</dbReference>
<feature type="domain" description="Ig-like" evidence="2">
    <location>
        <begin position="1659"/>
        <end position="1737"/>
    </location>
</feature>
<dbReference type="NCBIfam" id="TIGR04183">
    <property type="entry name" value="Por_Secre_tail"/>
    <property type="match status" value="1"/>
</dbReference>
<feature type="domain" description="T9SS-like galactose binding" evidence="3">
    <location>
        <begin position="1156"/>
        <end position="1283"/>
    </location>
</feature>
<feature type="domain" description="T9SS-like galactose binding" evidence="3">
    <location>
        <begin position="37"/>
        <end position="160"/>
    </location>
</feature>
<dbReference type="InterPro" id="IPR056600">
    <property type="entry name" value="GBD_T9SS_assoc"/>
</dbReference>
<evidence type="ECO:0000313" key="5">
    <source>
        <dbReference type="Proteomes" id="UP001596161"/>
    </source>
</evidence>
<evidence type="ECO:0000259" key="3">
    <source>
        <dbReference type="Pfam" id="PF23759"/>
    </source>
</evidence>
<feature type="domain" description="T9SS-like galactose binding" evidence="3">
    <location>
        <begin position="437"/>
        <end position="550"/>
    </location>
</feature>
<evidence type="ECO:0000259" key="1">
    <source>
        <dbReference type="Pfam" id="PF18962"/>
    </source>
</evidence>
<feature type="domain" description="T9SS-like galactose binding" evidence="3">
    <location>
        <begin position="866"/>
        <end position="999"/>
    </location>
</feature>
<feature type="domain" description="T9SS-like galactose binding" evidence="3">
    <location>
        <begin position="565"/>
        <end position="703"/>
    </location>
</feature>
<accession>A0ABW0E5P9</accession>
<dbReference type="RefSeq" id="WP_378015580.1">
    <property type="nucleotide sequence ID" value="NZ_JBHSKT010000001.1"/>
</dbReference>
<sequence>MKNPSCSLTYVKFPFWLILFLSFLHETKVNAQAVPINDNCAGAITLTPSVTCSPLNGTSTAATQTLLACAAGGIADDDVWFKFVATKSQHGIRVSGSSNYDAVIETFSGSCSNLTSISCTDVGGLGQVEISQPDSLIPGDTYYVRVYHYKGGAGSGNFTICITDPSNDYCDGAVNLPVNTTHIPVTGSIQNATESMPPCGGPGYLANDVWYKFTATGLAHDVEIIASSGLQLEAEVLMGTCSSLSSIQCGVYVGYGGNATIQLAPLITGQTYFVRLYASTHNITTNTFTISVKNRPMPSGALCVNALNIPGIPFNSGLQSTCGSGDNYRSNFRNYNQMGEDMVYKLDVTNAPVSYLMRLDRATSTTPGLWVAVFKDCPTPALRPSNFVGESPLSRSGIADSSIITLETNGTYYFVVDGQTCGDFRFSLKNAPPPPVNDECINAISVTVGDTCSFVNASSLYATQSKPRCIASGSTINAFADDDIWYSFVAKGTKHQVYVQGSFELFSGRCGNLTSMLCFPQGTVNNRADLPNLVPGQTYYFRVYSPAAGITNTQLRFCITKLRDNDDCIGAITLPVAPINTVPVPYAGSTQGTTQSMPSCQSPTIPYANDDVWFKFVATSPYQLIKVVGLPNTPATPEYTFSPLVELFSGTCNSLNSLVCMKRYNNAQNPKEEIRTNNLNPGTTYYLRVYDYTTTSSYDKFTISVQEDAPAPVGAVCATAVPVTAIPFNSGQVSTCGSQDDYGSDCRGGGSLPFEDYVFRLDVTNAPISYQMSLSSGSNSSKMLNIYRNCPSPAFSPTNCAINTSGQLLYTNQSGRDSIATNVFNFNTNGTYYIVVEDALFQGMAAGNTDCGNFSLKINAAPLPPTNDLCANAITLPVSNSCTPVSGTTVLATSSGAAQSCKVFMNPGVLANGDMDVWYKFVASTSSHNITVQGLAGFQPGIQLLQGACPTPTILACNVQQSSTNSQVMYATGLTAGATYFIKVFDTGNLSSATGEFTICVTDAPPRPVGSSCSNPFIIPAIPFNSGLQTTCGKGNDFGIIENSIDFSINGQPVLYGAGEDYVFQFNVTNAPVTYAFTLGGNSIRKGMRILNQCNGQVTFMGLNNQPFIATGLDTSATLPFTFTTNGTYYLVVDTWPQPHCADFRLNVRLANPPVNDECAGAITLTAGNTCSTIEGNISEATASVANNCSNTPESLGKDLWYKFTATSARKLTLQIQGNPNFAPRLMVYSDTCGNLKPVECNYNFNGGNNLTHHFYNLPQGTSYYLRVYSEDVLNYGTGKFTICLTEDITPVNATCQQAVTLPVNGPGVCNTVSGSITGTLPDLGLPVCSGTAAGNAWYKFTATNTNQRINVSSAAGFDAVVQVFGGNCNNPVLLYCSDKTSLGAAEILDAAGLTAGDDYYVRVYHYGPGWGSGNFSICIQELPTPPVNDHCSTAINLTPATTCQPVTGTVLHATQSLPGCSGASAADVWYKFTAIGVENVISVTNTGNADLVVELLEGSCNALTSVVCRDTAVAGGNEQIKAVGTLVGYIYYVRVYAYNQQAGTGDFSICVLSSSSRAVMPLPLASSSFCAGEQFKLAYRVFGAFQNGNAFEAQLSDSAGNFVNPVVVGSLNSIDSDTILITLPAGSKQSALYILRLTASDPAYVSPVTVPLSIMPVPETPQFVAPPEYCIGETIAPLQAIGTNIRWYSDSLLTNLVHTGSSFTPTNLTDTTSFYITRKNGNCESAAAQMTVIVKPLPNSAFNTLNATYCTSTQPINLVPVVAGGTFSGSLVFGNTFIPALPGNYSIAYTITRNGCTSTTSQNVQVLTGPNANAGPDHNICSGDSIQIGTPAVSGLVYNWIPANGLSNPAIANPTFTATSFSAQNDTILKQLQVTDPVTGCSSTGLVSIVVRGVPVVSAGQDQTVCLNDGLLQLIGTPAAGSWSGSSGITGTAFDPAAAGTGLHSLVYTYAQNGCPASDTIKITVNANPPTPVITAINRDSLATTVTATSYEWLLNGSSTGITSAGIKPVQNGNYQVIAWNNGCASDTSAVFSFVVNGIRKDGFTSSIRLFPNPTSAKTTLHVQQPGLRKVSLVVTDALGRQVFERKIQAGPEGEIKEELDFGALSKGLYLLQISSAEKRYFQKLVIER</sequence>